<dbReference type="Proteomes" id="UP001501867">
    <property type="component" value="Unassembled WGS sequence"/>
</dbReference>
<evidence type="ECO:0000313" key="1">
    <source>
        <dbReference type="EMBL" id="GAA0285851.1"/>
    </source>
</evidence>
<proteinExistence type="predicted"/>
<comment type="caution">
    <text evidence="1">The sequence shown here is derived from an EMBL/GenBank/DDBJ whole genome shotgun (WGS) entry which is preliminary data.</text>
</comment>
<protein>
    <submittedName>
        <fullName evidence="1">Uncharacterized protein</fullName>
    </submittedName>
</protein>
<sequence length="82" mass="8504">MSPSALTVGAAQLRRLQAAAKCVELESVASNTLWALERSKVRAYVAHPSADHPEGEAALNVSGAQELAAPGHRTDIPEGADS</sequence>
<accession>A0ABP3EZ36</accession>
<name>A0ABP3EZ36_9ACTN</name>
<organism evidence="1 2">
    <name type="scientific">Streptomyces polychromogenes</name>
    <dbReference type="NCBI Taxonomy" id="67342"/>
    <lineage>
        <taxon>Bacteria</taxon>
        <taxon>Bacillati</taxon>
        <taxon>Actinomycetota</taxon>
        <taxon>Actinomycetes</taxon>
        <taxon>Kitasatosporales</taxon>
        <taxon>Streptomycetaceae</taxon>
        <taxon>Streptomyces</taxon>
    </lineage>
</organism>
<reference evidence="2" key="1">
    <citation type="journal article" date="2019" name="Int. J. Syst. Evol. Microbiol.">
        <title>The Global Catalogue of Microorganisms (GCM) 10K type strain sequencing project: providing services to taxonomists for standard genome sequencing and annotation.</title>
        <authorList>
            <consortium name="The Broad Institute Genomics Platform"/>
            <consortium name="The Broad Institute Genome Sequencing Center for Infectious Disease"/>
            <person name="Wu L."/>
            <person name="Ma J."/>
        </authorList>
    </citation>
    <scope>NUCLEOTIDE SEQUENCE [LARGE SCALE GENOMIC DNA]</scope>
    <source>
        <strain evidence="2">JCM 4505</strain>
    </source>
</reference>
<dbReference type="EMBL" id="BAAABV010000015">
    <property type="protein sequence ID" value="GAA0285851.1"/>
    <property type="molecule type" value="Genomic_DNA"/>
</dbReference>
<keyword evidence="2" id="KW-1185">Reference proteome</keyword>
<evidence type="ECO:0000313" key="2">
    <source>
        <dbReference type="Proteomes" id="UP001501867"/>
    </source>
</evidence>
<gene>
    <name evidence="1" type="ORF">GCM10010302_25170</name>
</gene>